<protein>
    <recommendedName>
        <fullName evidence="2">PiggyBac transposable element-derived protein domain-containing protein</fullName>
    </recommendedName>
</protein>
<dbReference type="Pfam" id="PF13843">
    <property type="entry name" value="DDE_Tnp_1_7"/>
    <property type="match status" value="1"/>
</dbReference>
<feature type="compositionally biased region" description="Acidic residues" evidence="1">
    <location>
        <begin position="7"/>
        <end position="19"/>
    </location>
</feature>
<evidence type="ECO:0000313" key="3">
    <source>
        <dbReference type="EMBL" id="KAK8784164.1"/>
    </source>
</evidence>
<name>A0AAQ4FAC5_AMBAM</name>
<accession>A0AAQ4FAC5</accession>
<proteinExistence type="predicted"/>
<dbReference type="InterPro" id="IPR029526">
    <property type="entry name" value="PGBD"/>
</dbReference>
<evidence type="ECO:0000256" key="1">
    <source>
        <dbReference type="SAM" id="MobiDB-lite"/>
    </source>
</evidence>
<reference evidence="3 4" key="1">
    <citation type="journal article" date="2023" name="Arcadia Sci">
        <title>De novo assembly of a long-read Amblyomma americanum tick genome.</title>
        <authorList>
            <person name="Chou S."/>
            <person name="Poskanzer K.E."/>
            <person name="Rollins M."/>
            <person name="Thuy-Boun P.S."/>
        </authorList>
    </citation>
    <scope>NUCLEOTIDE SEQUENCE [LARGE SCALE GENOMIC DNA]</scope>
    <source>
        <strain evidence="3">F_SG_1</strain>
        <tissue evidence="3">Salivary glands</tissue>
    </source>
</reference>
<sequence length="668" mass="76636">MHANVIENDDASDDYDEGEPQSTGWIAGLPTDIPSAITEKPPTFSPNLGPQSSACDAFTLYFDEEVWQMIVQETNLYASQEGKTHYEPITVSELKAYVGMLILMSIHPLPQVYLYWSSDRFFNVPEISSVMSFRRFQQIMNCLHLNDNSKLPSKTAPNYDRCYKVRPLMDLLNKKFREEYKPSSHVAVDESMILFKGRSSMKQYMPMKPKIKRGYKMWSLADSETGYLCKFDLYTGRTQNRPDDLGLGEHVVLSLSEDVVEAGSQLFFDNFFSSSKLLLRLRQRGVFACGMFRPNRKDLPPEVKVDNKLTRGSFIYRSKGPISVYQWRDTKNVNIMSNHHDPQEEASVERKLPCGKKIHITCPKALKDYNCWMGGVDRFDQKRNAYPVDRRSKKGWHRIFYFLLDAAIVNAFVQHTAHAENLDFLHFKLILGRQLIQRQSFRAGRKSRGDFQRKNGRKSGALMTGVPAEIRFQGRDHFPKASGTRRRCRWCSTKRSEVRTKFMCGACNVPEAMSLKNPNDPTPVTFHWIGQQEEEESDAQTCCYSSLFYVRSIDDSDEFLYAKDRDLPKSAMAQGFFCYKSGMKIVALPAEAEHKARGTPESFHPLYHVGWHWGSNPAPPSCKANAQTTREPPKRNYSEFLVYRQQKFVRCTIAASRKTPAASLALPL</sequence>
<comment type="caution">
    <text evidence="3">The sequence shown here is derived from an EMBL/GenBank/DDBJ whole genome shotgun (WGS) entry which is preliminary data.</text>
</comment>
<feature type="domain" description="PiggyBac transposable element-derived protein" evidence="2">
    <location>
        <begin position="54"/>
        <end position="412"/>
    </location>
</feature>
<keyword evidence="4" id="KW-1185">Reference proteome</keyword>
<dbReference type="AlphaFoldDB" id="A0AAQ4FAC5"/>
<organism evidence="3 4">
    <name type="scientific">Amblyomma americanum</name>
    <name type="common">Lone star tick</name>
    <dbReference type="NCBI Taxonomy" id="6943"/>
    <lineage>
        <taxon>Eukaryota</taxon>
        <taxon>Metazoa</taxon>
        <taxon>Ecdysozoa</taxon>
        <taxon>Arthropoda</taxon>
        <taxon>Chelicerata</taxon>
        <taxon>Arachnida</taxon>
        <taxon>Acari</taxon>
        <taxon>Parasitiformes</taxon>
        <taxon>Ixodida</taxon>
        <taxon>Ixodoidea</taxon>
        <taxon>Ixodidae</taxon>
        <taxon>Amblyomminae</taxon>
        <taxon>Amblyomma</taxon>
    </lineage>
</organism>
<evidence type="ECO:0000259" key="2">
    <source>
        <dbReference type="Pfam" id="PF13843"/>
    </source>
</evidence>
<evidence type="ECO:0000313" key="4">
    <source>
        <dbReference type="Proteomes" id="UP001321473"/>
    </source>
</evidence>
<dbReference type="PANTHER" id="PTHR46599">
    <property type="entry name" value="PIGGYBAC TRANSPOSABLE ELEMENT-DERIVED PROTEIN 4"/>
    <property type="match status" value="1"/>
</dbReference>
<gene>
    <name evidence="3" type="ORF">V5799_009472</name>
</gene>
<dbReference type="PANTHER" id="PTHR46599:SF3">
    <property type="entry name" value="PIGGYBAC TRANSPOSABLE ELEMENT-DERIVED PROTEIN 4"/>
    <property type="match status" value="1"/>
</dbReference>
<dbReference type="EMBL" id="JARKHS020004793">
    <property type="protein sequence ID" value="KAK8784164.1"/>
    <property type="molecule type" value="Genomic_DNA"/>
</dbReference>
<dbReference type="Proteomes" id="UP001321473">
    <property type="component" value="Unassembled WGS sequence"/>
</dbReference>
<feature type="region of interest" description="Disordered" evidence="1">
    <location>
        <begin position="1"/>
        <end position="24"/>
    </location>
</feature>